<evidence type="ECO:0000259" key="2">
    <source>
        <dbReference type="PROSITE" id="PS50076"/>
    </source>
</evidence>
<dbReference type="Pfam" id="PF00249">
    <property type="entry name" value="Myb_DNA-binding"/>
    <property type="match status" value="1"/>
</dbReference>
<feature type="compositionally biased region" description="Pro residues" evidence="1">
    <location>
        <begin position="539"/>
        <end position="551"/>
    </location>
</feature>
<dbReference type="InterPro" id="IPR001623">
    <property type="entry name" value="DnaJ_domain"/>
</dbReference>
<dbReference type="CDD" id="cd00167">
    <property type="entry name" value="SANT"/>
    <property type="match status" value="1"/>
</dbReference>
<dbReference type="GO" id="GO:0030544">
    <property type="term" value="F:Hsp70 protein binding"/>
    <property type="evidence" value="ECO:0007669"/>
    <property type="project" value="InterPro"/>
</dbReference>
<feature type="region of interest" description="Disordered" evidence="1">
    <location>
        <begin position="309"/>
        <end position="362"/>
    </location>
</feature>
<dbReference type="InterPro" id="IPR009057">
    <property type="entry name" value="Homeodomain-like_sf"/>
</dbReference>
<dbReference type="GO" id="GO:0005829">
    <property type="term" value="C:cytosol"/>
    <property type="evidence" value="ECO:0007669"/>
    <property type="project" value="TreeGrafter"/>
</dbReference>
<dbReference type="GO" id="GO:0051083">
    <property type="term" value="P:'de novo' cotranslational protein folding"/>
    <property type="evidence" value="ECO:0007669"/>
    <property type="project" value="InterPro"/>
</dbReference>
<dbReference type="Gene3D" id="1.10.287.110">
    <property type="entry name" value="DnaJ domain"/>
    <property type="match status" value="1"/>
</dbReference>
<dbReference type="SUPFAM" id="SSF46565">
    <property type="entry name" value="Chaperone J-domain"/>
    <property type="match status" value="1"/>
</dbReference>
<dbReference type="OrthoDB" id="1690618at2759"/>
<dbReference type="InterPro" id="IPR036869">
    <property type="entry name" value="J_dom_sf"/>
</dbReference>
<dbReference type="PRINTS" id="PR00625">
    <property type="entry name" value="JDOMAIN"/>
</dbReference>
<dbReference type="EMBL" id="JABAHT010000467">
    <property type="protein sequence ID" value="KAF4655419.1"/>
    <property type="molecule type" value="Genomic_DNA"/>
</dbReference>
<dbReference type="Pfam" id="PF23082">
    <property type="entry name" value="Myb_DNA-binding_2"/>
    <property type="match status" value="1"/>
</dbReference>
<reference evidence="4 5" key="1">
    <citation type="submission" date="2020-04" db="EMBL/GenBank/DDBJ databases">
        <title>Perkinsus olseni comparative genomics.</title>
        <authorList>
            <person name="Bogema D.R."/>
        </authorList>
    </citation>
    <scope>NUCLEOTIDE SEQUENCE [LARGE SCALE GENOMIC DNA]</scope>
    <source>
        <strain evidence="4">ATCC PRA-179</strain>
    </source>
</reference>
<dbReference type="Gene3D" id="1.10.10.60">
    <property type="entry name" value="Homeodomain-like"/>
    <property type="match status" value="2"/>
</dbReference>
<feature type="domain" description="J" evidence="2">
    <location>
        <begin position="116"/>
        <end position="184"/>
    </location>
</feature>
<dbReference type="Pfam" id="PF21884">
    <property type="entry name" value="ZUO1-like_ZHD"/>
    <property type="match status" value="1"/>
</dbReference>
<dbReference type="AlphaFoldDB" id="A0A7J6L8C2"/>
<dbReference type="Pfam" id="PF00226">
    <property type="entry name" value="DnaJ"/>
    <property type="match status" value="1"/>
</dbReference>
<dbReference type="SMART" id="SM00717">
    <property type="entry name" value="SANT"/>
    <property type="match status" value="2"/>
</dbReference>
<accession>A0A7J6L8C2</accession>
<dbReference type="SUPFAM" id="SSF46689">
    <property type="entry name" value="Homeodomain-like"/>
    <property type="match status" value="2"/>
</dbReference>
<dbReference type="Proteomes" id="UP000570595">
    <property type="component" value="Unassembled WGS sequence"/>
</dbReference>
<feature type="compositionally biased region" description="Polar residues" evidence="1">
    <location>
        <begin position="524"/>
        <end position="537"/>
    </location>
</feature>
<evidence type="ECO:0000256" key="1">
    <source>
        <dbReference type="SAM" id="MobiDB-lite"/>
    </source>
</evidence>
<organism evidence="4 5">
    <name type="scientific">Perkinsus olseni</name>
    <name type="common">Perkinsus atlanticus</name>
    <dbReference type="NCBI Taxonomy" id="32597"/>
    <lineage>
        <taxon>Eukaryota</taxon>
        <taxon>Sar</taxon>
        <taxon>Alveolata</taxon>
        <taxon>Perkinsozoa</taxon>
        <taxon>Perkinsea</taxon>
        <taxon>Perkinsida</taxon>
        <taxon>Perkinsidae</taxon>
        <taxon>Perkinsus</taxon>
    </lineage>
</organism>
<dbReference type="PANTHER" id="PTHR43999:SF1">
    <property type="entry name" value="DNAJ HOMOLOG SUBFAMILY C MEMBER 2"/>
    <property type="match status" value="1"/>
</dbReference>
<dbReference type="InterPro" id="IPR044634">
    <property type="entry name" value="Zuotin/DnaJC2"/>
</dbReference>
<dbReference type="InterPro" id="IPR054076">
    <property type="entry name" value="ZUO1-like_ZHD"/>
</dbReference>
<dbReference type="SMART" id="SM00271">
    <property type="entry name" value="DnaJ"/>
    <property type="match status" value="1"/>
</dbReference>
<feature type="region of interest" description="Disordered" evidence="1">
    <location>
        <begin position="515"/>
        <end position="564"/>
    </location>
</feature>
<dbReference type="PROSITE" id="PS50090">
    <property type="entry name" value="MYB_LIKE"/>
    <property type="match status" value="1"/>
</dbReference>
<name>A0A7J6L8C2_PEROL</name>
<dbReference type="GO" id="GO:0043022">
    <property type="term" value="F:ribosome binding"/>
    <property type="evidence" value="ECO:0007669"/>
    <property type="project" value="InterPro"/>
</dbReference>
<sequence>MAPAHLPSILLALPPVPEGFQDEVVGTIDLRTRRVEPAGRSFHRVWEKPRLSRSERKKAHKGGSETPESSAESTSEEPSSRSGWSAKRKAKKPVGEQLKLNKVLEGKQSFSGIRLNLYDILKVSPTATQDQIKKSYRRLVLEHHPDKKKGSAEEEEEKLIFLRIQEAFEVLSDERRRKQYDSSLPFDETIPTELEEGEDFYEVFGPVFDSNARWSNRRPVPRLGDDSTDLNKVKRFYHFWMNFDSWRDFSQHDEYDVADASCREERRWVERQNQRIRRKYETAEASRVRKLVESAMQLDPRLLREKEDERRVKELQQKEKEDKRKQKLEEEEAKRRRKAAEEIEASKRKEEEKQREKEERERLKKIRQTVRNVYKESCDTVDQETLKKLLLELTAPQLEKFATKAESLAQDGGKLKAMFDAALDHVLQAKKKSVKHVASAAKTNKHGKKPRGKVGAPWSLDEVHMLAKGQQKYKVGYAGRWKAIAQFLQAAGFDRTANEVIAQTRLMATPEYLKNQKAEEKQEPASSKLENVAQETASSPPPPPPPSPPPAKVEATSSPEDWTAAQQKALEKGLATHHASLGANERWKRIADDVPGKTKKECVARFKYIRELVSKGRA</sequence>
<proteinExistence type="predicted"/>
<feature type="region of interest" description="Disordered" evidence="1">
    <location>
        <begin position="46"/>
        <end position="91"/>
    </location>
</feature>
<comment type="caution">
    <text evidence="4">The sequence shown here is derived from an EMBL/GenBank/DDBJ whole genome shotgun (WGS) entry which is preliminary data.</text>
</comment>
<feature type="compositionally biased region" description="Polar residues" evidence="1">
    <location>
        <begin position="555"/>
        <end position="564"/>
    </location>
</feature>
<evidence type="ECO:0000259" key="3">
    <source>
        <dbReference type="PROSITE" id="PS50090"/>
    </source>
</evidence>
<feature type="domain" description="Myb-like" evidence="3">
    <location>
        <begin position="562"/>
        <end position="610"/>
    </location>
</feature>
<dbReference type="PROSITE" id="PS50076">
    <property type="entry name" value="DNAJ_2"/>
    <property type="match status" value="1"/>
</dbReference>
<dbReference type="InterPro" id="IPR001005">
    <property type="entry name" value="SANT/Myb"/>
</dbReference>
<protein>
    <submittedName>
        <fullName evidence="4">DnaJ (Hsp40), sub C, member 2</fullName>
    </submittedName>
</protein>
<dbReference type="GO" id="GO:0006450">
    <property type="term" value="P:regulation of translational fidelity"/>
    <property type="evidence" value="ECO:0007669"/>
    <property type="project" value="InterPro"/>
</dbReference>
<gene>
    <name evidence="4" type="primary">DNAJC2</name>
    <name evidence="4" type="ORF">FOZ61_007582</name>
</gene>
<evidence type="ECO:0000313" key="4">
    <source>
        <dbReference type="EMBL" id="KAF4655419.1"/>
    </source>
</evidence>
<dbReference type="CDD" id="cd06257">
    <property type="entry name" value="DnaJ"/>
    <property type="match status" value="1"/>
</dbReference>
<feature type="compositionally biased region" description="Low complexity" evidence="1">
    <location>
        <begin position="64"/>
        <end position="85"/>
    </location>
</feature>
<dbReference type="PANTHER" id="PTHR43999">
    <property type="entry name" value="DNAJ HOMOLOG SUBFAMILY C MEMBER 2"/>
    <property type="match status" value="1"/>
</dbReference>
<evidence type="ECO:0000313" key="5">
    <source>
        <dbReference type="Proteomes" id="UP000570595"/>
    </source>
</evidence>